<proteinExistence type="predicted"/>
<protein>
    <submittedName>
        <fullName evidence="1 3">Uncharacterized protein</fullName>
    </submittedName>
</protein>
<accession>G7JYG2</accession>
<dbReference type="Proteomes" id="UP000002051">
    <property type="component" value="Chromosome 5"/>
</dbReference>
<dbReference type="Proteomes" id="UP000265566">
    <property type="component" value="Chromosome 5"/>
</dbReference>
<reference evidence="1 4" key="2">
    <citation type="journal article" date="2014" name="BMC Genomics">
        <title>An improved genome release (version Mt4.0) for the model legume Medicago truncatula.</title>
        <authorList>
            <person name="Tang H."/>
            <person name="Krishnakumar V."/>
            <person name="Bidwell S."/>
            <person name="Rosen B."/>
            <person name="Chan A."/>
            <person name="Zhou S."/>
            <person name="Gentzbittel L."/>
            <person name="Childs K.L."/>
            <person name="Yandell M."/>
            <person name="Gundlach H."/>
            <person name="Mayer K.F."/>
            <person name="Schwartz D.C."/>
            <person name="Town C.D."/>
        </authorList>
    </citation>
    <scope>GENOME REANNOTATION</scope>
    <source>
        <strain evidence="3 4">cv. Jemalong A17</strain>
    </source>
</reference>
<dbReference type="EMBL" id="PSQE01000005">
    <property type="protein sequence ID" value="RHN56278.1"/>
    <property type="molecule type" value="Genomic_DNA"/>
</dbReference>
<evidence type="ECO:0000313" key="3">
    <source>
        <dbReference type="EnsemblPlants" id="AES98282"/>
    </source>
</evidence>
<evidence type="ECO:0000313" key="4">
    <source>
        <dbReference type="Proteomes" id="UP000002051"/>
    </source>
</evidence>
<reference evidence="1 4" key="1">
    <citation type="journal article" date="2011" name="Nature">
        <title>The Medicago genome provides insight into the evolution of rhizobial symbioses.</title>
        <authorList>
            <person name="Young N.D."/>
            <person name="Debelle F."/>
            <person name="Oldroyd G.E."/>
            <person name="Geurts R."/>
            <person name="Cannon S.B."/>
            <person name="Udvardi M.K."/>
            <person name="Benedito V.A."/>
            <person name="Mayer K.F."/>
            <person name="Gouzy J."/>
            <person name="Schoof H."/>
            <person name="Van de Peer Y."/>
            <person name="Proost S."/>
            <person name="Cook D.R."/>
            <person name="Meyers B.C."/>
            <person name="Spannagl M."/>
            <person name="Cheung F."/>
            <person name="De Mita S."/>
            <person name="Krishnakumar V."/>
            <person name="Gundlach H."/>
            <person name="Zhou S."/>
            <person name="Mudge J."/>
            <person name="Bharti A.K."/>
            <person name="Murray J.D."/>
            <person name="Naoumkina M.A."/>
            <person name="Rosen B."/>
            <person name="Silverstein K.A."/>
            <person name="Tang H."/>
            <person name="Rombauts S."/>
            <person name="Zhao P.X."/>
            <person name="Zhou P."/>
            <person name="Barbe V."/>
            <person name="Bardou P."/>
            <person name="Bechner M."/>
            <person name="Bellec A."/>
            <person name="Berger A."/>
            <person name="Berges H."/>
            <person name="Bidwell S."/>
            <person name="Bisseling T."/>
            <person name="Choisne N."/>
            <person name="Couloux A."/>
            <person name="Denny R."/>
            <person name="Deshpande S."/>
            <person name="Dai X."/>
            <person name="Doyle J.J."/>
            <person name="Dudez A.M."/>
            <person name="Farmer A.D."/>
            <person name="Fouteau S."/>
            <person name="Franken C."/>
            <person name="Gibelin C."/>
            <person name="Gish J."/>
            <person name="Goldstein S."/>
            <person name="Gonzalez A.J."/>
            <person name="Green P.J."/>
            <person name="Hallab A."/>
            <person name="Hartog M."/>
            <person name="Hua A."/>
            <person name="Humphray S.J."/>
            <person name="Jeong D.H."/>
            <person name="Jing Y."/>
            <person name="Jocker A."/>
            <person name="Kenton S.M."/>
            <person name="Kim D.J."/>
            <person name="Klee K."/>
            <person name="Lai H."/>
            <person name="Lang C."/>
            <person name="Lin S."/>
            <person name="Macmil S.L."/>
            <person name="Magdelenat G."/>
            <person name="Matthews L."/>
            <person name="McCorrison J."/>
            <person name="Monaghan E.L."/>
            <person name="Mun J.H."/>
            <person name="Najar F.Z."/>
            <person name="Nicholson C."/>
            <person name="Noirot C."/>
            <person name="O'Bleness M."/>
            <person name="Paule C.R."/>
            <person name="Poulain J."/>
            <person name="Prion F."/>
            <person name="Qin B."/>
            <person name="Qu C."/>
            <person name="Retzel E.F."/>
            <person name="Riddle C."/>
            <person name="Sallet E."/>
            <person name="Samain S."/>
            <person name="Samson N."/>
            <person name="Sanders I."/>
            <person name="Saurat O."/>
            <person name="Scarpelli C."/>
            <person name="Schiex T."/>
            <person name="Segurens B."/>
            <person name="Severin A.J."/>
            <person name="Sherrier D.J."/>
            <person name="Shi R."/>
            <person name="Sims S."/>
            <person name="Singer S.R."/>
            <person name="Sinharoy S."/>
            <person name="Sterck L."/>
            <person name="Viollet A."/>
            <person name="Wang B.B."/>
            <person name="Wang K."/>
            <person name="Wang M."/>
            <person name="Wang X."/>
            <person name="Warfsmann J."/>
            <person name="Weissenbach J."/>
            <person name="White D.D."/>
            <person name="White J.D."/>
            <person name="Wiley G.B."/>
            <person name="Wincker P."/>
            <person name="Xing Y."/>
            <person name="Yang L."/>
            <person name="Yao Z."/>
            <person name="Ying F."/>
            <person name="Zhai J."/>
            <person name="Zhou L."/>
            <person name="Zuber A."/>
            <person name="Denarie J."/>
            <person name="Dixon R.A."/>
            <person name="May G.D."/>
            <person name="Schwartz D.C."/>
            <person name="Rogers J."/>
            <person name="Quetier F."/>
            <person name="Town C.D."/>
            <person name="Roe B.A."/>
        </authorList>
    </citation>
    <scope>NUCLEOTIDE SEQUENCE [LARGE SCALE GENOMIC DNA]</scope>
    <source>
        <strain evidence="1">A17</strain>
        <strain evidence="3 4">cv. Jemalong A17</strain>
    </source>
</reference>
<reference evidence="2" key="4">
    <citation type="journal article" date="2018" name="Nat. Plants">
        <title>Whole-genome landscape of Medicago truncatula symbiotic genes.</title>
        <authorList>
            <person name="Pecrix Y."/>
            <person name="Gamas P."/>
            <person name="Carrere S."/>
        </authorList>
    </citation>
    <scope>NUCLEOTIDE SEQUENCE</scope>
    <source>
        <tissue evidence="2">Leaves</tissue>
    </source>
</reference>
<gene>
    <name evidence="1" type="ordered locus">MTR_5g066590</name>
    <name evidence="2" type="ORF">MtrunA17_Chr5g0427721</name>
</gene>
<evidence type="ECO:0000313" key="2">
    <source>
        <dbReference type="EMBL" id="RHN56278.1"/>
    </source>
</evidence>
<dbReference type="AlphaFoldDB" id="G7JYG2"/>
<organism evidence="1 4">
    <name type="scientific">Medicago truncatula</name>
    <name type="common">Barrel medic</name>
    <name type="synonym">Medicago tribuloides</name>
    <dbReference type="NCBI Taxonomy" id="3880"/>
    <lineage>
        <taxon>Eukaryota</taxon>
        <taxon>Viridiplantae</taxon>
        <taxon>Streptophyta</taxon>
        <taxon>Embryophyta</taxon>
        <taxon>Tracheophyta</taxon>
        <taxon>Spermatophyta</taxon>
        <taxon>Magnoliopsida</taxon>
        <taxon>eudicotyledons</taxon>
        <taxon>Gunneridae</taxon>
        <taxon>Pentapetalae</taxon>
        <taxon>rosids</taxon>
        <taxon>fabids</taxon>
        <taxon>Fabales</taxon>
        <taxon>Fabaceae</taxon>
        <taxon>Papilionoideae</taxon>
        <taxon>50 kb inversion clade</taxon>
        <taxon>NPAAA clade</taxon>
        <taxon>Hologalegina</taxon>
        <taxon>IRL clade</taxon>
        <taxon>Trifolieae</taxon>
        <taxon>Medicago</taxon>
    </lineage>
</organism>
<dbReference type="EnsemblPlants" id="AES98282">
    <property type="protein sequence ID" value="AES98282"/>
    <property type="gene ID" value="MTR_5g066590"/>
</dbReference>
<dbReference type="Gramene" id="rna31650">
    <property type="protein sequence ID" value="RHN56278.1"/>
    <property type="gene ID" value="gene31650"/>
</dbReference>
<reference evidence="3" key="3">
    <citation type="submission" date="2015-04" db="UniProtKB">
        <authorList>
            <consortium name="EnsemblPlants"/>
        </authorList>
    </citation>
    <scope>IDENTIFICATION</scope>
    <source>
        <strain evidence="3">cv. Jemalong A17</strain>
    </source>
</reference>
<dbReference type="PaxDb" id="3880-AES98282"/>
<dbReference type="EMBL" id="CM001221">
    <property type="protein sequence ID" value="AES98282.1"/>
    <property type="molecule type" value="Genomic_DNA"/>
</dbReference>
<keyword evidence="4" id="KW-1185">Reference proteome</keyword>
<dbReference type="HOGENOM" id="CLU_2362918_0_0_1"/>
<name>G7JYG2_MEDTR</name>
<evidence type="ECO:0000313" key="1">
    <source>
        <dbReference type="EMBL" id="AES98282.1"/>
    </source>
</evidence>
<sequence length="96" mass="10798">MKIRRSPPKFNFEYIPISVGTDVAGRYTDKVVHDRLCAVVERLSAEIPFKFEDVFRHFFSYSSFPHFSGSDGELLGANNQCLLETAGLFAEVGFSS</sequence>